<dbReference type="PANTHER" id="PTHR37944">
    <property type="entry name" value="PORIN B"/>
    <property type="match status" value="1"/>
</dbReference>
<dbReference type="InterPro" id="IPR007049">
    <property type="entry name" value="Carb-sel_porin_OprB"/>
</dbReference>
<dbReference type="GO" id="GO:0015288">
    <property type="term" value="F:porin activity"/>
    <property type="evidence" value="ECO:0007669"/>
    <property type="project" value="InterPro"/>
</dbReference>
<dbReference type="Pfam" id="PF04966">
    <property type="entry name" value="OprB"/>
    <property type="match status" value="1"/>
</dbReference>
<sequence>MKILSRIGFIILIALSLMKTNNVQADIFNFLEQSRSAFEKKGITFESVYTIDYFANVQGGLQRKDTYLSNLDIMLTVDTEQFGLWENGTFFVYALDNSGGQKLTGSIVGDLQGIDNIEAPRTTRLYEMWYEHTFLDGALSILMGFHDYNSEFDVTEYGGLYLNSSFGISADISASARPSIFPLVAPAIRIKSILSENVNILFAVYDGDAGDPDTSEHFPRSDFDSEGGAFIVSEFDYFFSANVLPGFIKLGAWYNTGNFDDVLDINTSGDALKRDGNVGGYLVIDKMLYQELEDQGLGTFFHFGFNKKNVNEINLYIGGGLNYHGIIPGRNEDDFGIAVAAAIINDDISSLDARDDHETVIEMTYRFQFNEYIRIQPDLQYVINPGAVSSVDNALVIGTRVEMSF</sequence>
<protein>
    <recommendedName>
        <fullName evidence="2">Carbohydrate porin</fullName>
    </recommendedName>
</protein>
<dbReference type="InterPro" id="IPR052932">
    <property type="entry name" value="OprB_Porin"/>
</dbReference>
<dbReference type="GO" id="GO:0016020">
    <property type="term" value="C:membrane"/>
    <property type="evidence" value="ECO:0007669"/>
    <property type="project" value="InterPro"/>
</dbReference>
<dbReference type="EMBL" id="UOGJ01000065">
    <property type="protein sequence ID" value="VAX35567.1"/>
    <property type="molecule type" value="Genomic_DNA"/>
</dbReference>
<gene>
    <name evidence="1" type="ORF">MNBD_UNCLBAC01-657</name>
</gene>
<evidence type="ECO:0000313" key="1">
    <source>
        <dbReference type="EMBL" id="VAX35567.1"/>
    </source>
</evidence>
<proteinExistence type="predicted"/>
<dbReference type="PANTHER" id="PTHR37944:SF1">
    <property type="entry name" value="PORIN B"/>
    <property type="match status" value="1"/>
</dbReference>
<organism evidence="1">
    <name type="scientific">hydrothermal vent metagenome</name>
    <dbReference type="NCBI Taxonomy" id="652676"/>
    <lineage>
        <taxon>unclassified sequences</taxon>
        <taxon>metagenomes</taxon>
        <taxon>ecological metagenomes</taxon>
    </lineage>
</organism>
<accession>A0A3B1E1J0</accession>
<dbReference type="InterPro" id="IPR038673">
    <property type="entry name" value="OprB_sf"/>
</dbReference>
<dbReference type="AlphaFoldDB" id="A0A3B1E1J0"/>
<evidence type="ECO:0008006" key="2">
    <source>
        <dbReference type="Google" id="ProtNLM"/>
    </source>
</evidence>
<dbReference type="GO" id="GO:0008643">
    <property type="term" value="P:carbohydrate transport"/>
    <property type="evidence" value="ECO:0007669"/>
    <property type="project" value="InterPro"/>
</dbReference>
<reference evidence="1" key="1">
    <citation type="submission" date="2018-06" db="EMBL/GenBank/DDBJ databases">
        <authorList>
            <person name="Zhirakovskaya E."/>
        </authorList>
    </citation>
    <scope>NUCLEOTIDE SEQUENCE</scope>
</reference>
<dbReference type="Gene3D" id="2.40.160.180">
    <property type="entry name" value="Carbohydrate-selective porin OprB"/>
    <property type="match status" value="1"/>
</dbReference>
<name>A0A3B1E1J0_9ZZZZ</name>